<comment type="caution">
    <text evidence="1">The sequence shown here is derived from an EMBL/GenBank/DDBJ whole genome shotgun (WGS) entry which is preliminary data.</text>
</comment>
<organism evidence="1 2">
    <name type="scientific">Taklimakanibacter albus</name>
    <dbReference type="NCBI Taxonomy" id="2800327"/>
    <lineage>
        <taxon>Bacteria</taxon>
        <taxon>Pseudomonadati</taxon>
        <taxon>Pseudomonadota</taxon>
        <taxon>Alphaproteobacteria</taxon>
        <taxon>Hyphomicrobiales</taxon>
        <taxon>Aestuariivirgaceae</taxon>
        <taxon>Taklimakanibacter</taxon>
    </lineage>
</organism>
<name>A0ACC5RCS7_9HYPH</name>
<accession>A0ACC5RCS7</accession>
<reference evidence="1" key="1">
    <citation type="submission" date="2021-01" db="EMBL/GenBank/DDBJ databases">
        <authorList>
            <person name="Sun Q."/>
        </authorList>
    </citation>
    <scope>NUCLEOTIDE SEQUENCE</scope>
    <source>
        <strain evidence="1">YIM B02566</strain>
    </source>
</reference>
<protein>
    <submittedName>
        <fullName evidence="1">Caspase family protein</fullName>
    </submittedName>
</protein>
<evidence type="ECO:0000313" key="1">
    <source>
        <dbReference type="EMBL" id="MBK1870506.1"/>
    </source>
</evidence>
<gene>
    <name evidence="1" type="ORF">JHL16_29340</name>
</gene>
<keyword evidence="2" id="KW-1185">Reference proteome</keyword>
<evidence type="ECO:0000313" key="2">
    <source>
        <dbReference type="Proteomes" id="UP000616151"/>
    </source>
</evidence>
<dbReference type="Proteomes" id="UP000616151">
    <property type="component" value="Unassembled WGS sequence"/>
</dbReference>
<dbReference type="EMBL" id="JAENHL010000008">
    <property type="protein sequence ID" value="MBK1870506.1"/>
    <property type="molecule type" value="Genomic_DNA"/>
</dbReference>
<proteinExistence type="predicted"/>
<sequence>MRIESGMHIAPIVGAVTTADGMLLLTGSTDKSVRLWSLQDGKLIKTFAIPSEQGYDGRIDDVSISPDGQKIAVSSFGDGGRIYILDTASGAVTKSLGSFVSGPRIAFSPDGRYLAAGFIDKKGLQVWTTDFAGPPVVDADYSIINLAYDGSGSGRLATVAYDNQVRLYERDLTKPPRILKIPGDGDAARPVRLAFSPDGALLAFTYEKSNRISVIDVAQMQLKGQFDTALLKNGGVFDIEFSADGKNLFAAGSIMTTKQRYPLIRWDVAGLGKPVVLEGGAEEAVTGLVATATGGIAFVSAAGEIGLYGPDARIVFNKSSVRADMRMKTVNNFAVAQDGTGVWFGLKLGAKDPWRFDVEKLAFNAMPARPSDYILPITDTLDIKNWTQSQQPTLNGKPVEVFAGSRSLSIAPDARSFAIGTDLYLFRLDATGKRLWMTSGGCTVWGVNHSADGSLIITANDDGTIRWHRASDGVELLALFVHVPDKRWIAWTPSGYYAASPGGEDLIGWHINGKSWNDTPSFFPASLLREKFYRPDIVQLVLKTKDVAAAVIQANEAARRKEEETKLPAVVEIVSDPRGIETDRPELELTYRLHSPSGRAVTRLEMRIDGQLTQARAMQEVNEELELERDNRMSLLLPPRDAVVSLTAFIGDQPSAAASVPVKWTGAKLSGDKPKLYALLVGVSAYREPSLRLDYAAKDAIDVEAALRAQKGKFFGDVETVLLLDDKADEDNIEIELTRLSKKVGPNDYAFVFMAGHGVTDRRGSFHFLPANASLAEDELAAKSLSGLVIRDNLRTIQGKVLFFMDACNAGSGIAGGQALADMTGFANEFAQANGVVMYASSTGRQFSYEKAEWGNGAFTKALLATLEDKEAFGGDGRLSIFELAESLGTRVETMTEGLQTPVMTKSAAIPNFYLASMQ</sequence>